<dbReference type="SMART" id="SM00320">
    <property type="entry name" value="WD40"/>
    <property type="match status" value="5"/>
</dbReference>
<comment type="caution">
    <text evidence="12">The sequence shown here is derived from an EMBL/GenBank/DDBJ whole genome shotgun (WGS) entry which is preliminary data.</text>
</comment>
<keyword evidence="5" id="KW-0227">DNA damage</keyword>
<dbReference type="PROSITE" id="PS50294">
    <property type="entry name" value="WD_REPEATS_REGION"/>
    <property type="match status" value="2"/>
</dbReference>
<dbReference type="InterPro" id="IPR045145">
    <property type="entry name" value="PTHR15271"/>
</dbReference>
<feature type="compositionally biased region" description="Low complexity" evidence="10">
    <location>
        <begin position="668"/>
        <end position="684"/>
    </location>
</feature>
<dbReference type="InParanoid" id="A0A2R5GL46"/>
<feature type="repeat" description="WD" evidence="9">
    <location>
        <begin position="153"/>
        <end position="194"/>
    </location>
</feature>
<reference evidence="12 13" key="1">
    <citation type="submission" date="2017-12" db="EMBL/GenBank/DDBJ databases">
        <title>Sequencing, de novo assembly and annotation of complete genome of a new Thraustochytrid species, strain FCC1311.</title>
        <authorList>
            <person name="Sedici K."/>
            <person name="Godart F."/>
            <person name="Aiese Cigliano R."/>
            <person name="Sanseverino W."/>
            <person name="Barakat M."/>
            <person name="Ortet P."/>
            <person name="Marechal E."/>
            <person name="Cagnac O."/>
            <person name="Amato A."/>
        </authorList>
    </citation>
    <scope>NUCLEOTIDE SEQUENCE [LARGE SCALE GENOMIC DNA]</scope>
</reference>
<feature type="compositionally biased region" description="Low complexity" evidence="10">
    <location>
        <begin position="289"/>
        <end position="302"/>
    </location>
</feature>
<dbReference type="GO" id="GO:0033186">
    <property type="term" value="C:CAF-1 complex"/>
    <property type="evidence" value="ECO:0007669"/>
    <property type="project" value="TreeGrafter"/>
</dbReference>
<dbReference type="Pfam" id="PF24105">
    <property type="entry name" value="Beta-prop_CAF1B_HIR1"/>
    <property type="match status" value="2"/>
</dbReference>
<evidence type="ECO:0000256" key="1">
    <source>
        <dbReference type="ARBA" id="ARBA00004123"/>
    </source>
</evidence>
<feature type="compositionally biased region" description="Basic and acidic residues" evidence="10">
    <location>
        <begin position="582"/>
        <end position="594"/>
    </location>
</feature>
<evidence type="ECO:0000256" key="3">
    <source>
        <dbReference type="ARBA" id="ARBA00022574"/>
    </source>
</evidence>
<keyword evidence="13" id="KW-1185">Reference proteome</keyword>
<dbReference type="GO" id="GO:0005634">
    <property type="term" value="C:nucleus"/>
    <property type="evidence" value="ECO:0007669"/>
    <property type="project" value="UniProtKB-SubCell"/>
</dbReference>
<feature type="compositionally biased region" description="Basic and acidic residues" evidence="10">
    <location>
        <begin position="303"/>
        <end position="313"/>
    </location>
</feature>
<feature type="compositionally biased region" description="Low complexity" evidence="10">
    <location>
        <begin position="619"/>
        <end position="636"/>
    </location>
</feature>
<keyword evidence="3 9" id="KW-0853">WD repeat</keyword>
<accession>A0A2R5GL46</accession>
<feature type="compositionally biased region" description="Basic and acidic residues" evidence="10">
    <location>
        <begin position="685"/>
        <end position="696"/>
    </location>
</feature>
<comment type="similarity">
    <text evidence="2">Belongs to the WD repeat HIR1 family.</text>
</comment>
<dbReference type="Pfam" id="PF00400">
    <property type="entry name" value="WD40"/>
    <property type="match status" value="2"/>
</dbReference>
<evidence type="ECO:0000256" key="7">
    <source>
        <dbReference type="ARBA" id="ARBA00023204"/>
    </source>
</evidence>
<feature type="compositionally biased region" description="Acidic residues" evidence="10">
    <location>
        <begin position="551"/>
        <end position="564"/>
    </location>
</feature>
<dbReference type="AlphaFoldDB" id="A0A2R5GL46"/>
<dbReference type="Proteomes" id="UP000241890">
    <property type="component" value="Unassembled WGS sequence"/>
</dbReference>
<feature type="compositionally biased region" description="Polar residues" evidence="10">
    <location>
        <begin position="639"/>
        <end position="655"/>
    </location>
</feature>
<evidence type="ECO:0000256" key="5">
    <source>
        <dbReference type="ARBA" id="ARBA00022763"/>
    </source>
</evidence>
<feature type="repeat" description="WD" evidence="9">
    <location>
        <begin position="195"/>
        <end position="236"/>
    </location>
</feature>
<dbReference type="InterPro" id="IPR036322">
    <property type="entry name" value="WD40_repeat_dom_sf"/>
</dbReference>
<evidence type="ECO:0000256" key="10">
    <source>
        <dbReference type="SAM" id="MobiDB-lite"/>
    </source>
</evidence>
<evidence type="ECO:0000313" key="12">
    <source>
        <dbReference type="EMBL" id="GBG31626.1"/>
    </source>
</evidence>
<sequence>MRVATPEIALHVDEHGKNGPVYAVDVHPKLAVMVTGGSDNEIKFWSFDETKEGESPFTFVCGFQAHHKSVNAARFSPNGALLATCSDDGTVCVLRPEEPRALMDVDEAPKTDPDDALVTVRPGATNAAEDGAGPATHGWERVRDEKDVKRKFLRGHTSDVSDLAWASDSRLLASGSVDGAVLVWDGRDGKLLQTFHEHGHFVQGVAWDPFRNFFATCSADRTVKVFKRRLAKSTRKKKAKLKAGTNENDTDQGEVKDAAAGSAGATDAKEFAPRFVCAHELSTRQFPEKSAPAPAPSSSPKADNAESSRDSTSKLRKRIMFEADTVPTMVRRLAWSPDGVLLLTPTGRIRAGQPTSFAFMRGGWQTPIMHFPGAGKASVAIRFSPVFYALRPGVKPWLNVPYRMVFAVVTLDSIFIYDTQHRYAIAAAEQLHFAELTDVSWSGDGRVLVVSSRDGYCSLISTAEGEIGTRLTGTKVPAVARPGFEPKVVSVDQILAQRLADAQAQQASEKTVDVKDPLGATAESKATAKTGVENAGAPKAPVSLVSSSGSDNDDGDNDDDDENDNGSKQGAEDAGEAAANKDTNEKRSSAEKAGDATAAPAPKKRRIVPIPIDSYFKKPSSSSSSPAAATTSSAASEGAGNNTPKASCTASVTKTLQRRRITPIQVKSVSPSPTASPASAQASDSIEKKKDSEDAKKPKKRRIAPTPVKT</sequence>
<keyword evidence="8" id="KW-0539">Nucleus</keyword>
<feature type="domain" description="CAF1B/HIR1 beta-propeller" evidence="11">
    <location>
        <begin position="142"/>
        <end position="248"/>
    </location>
</feature>
<dbReference type="OrthoDB" id="71227at2759"/>
<dbReference type="GO" id="GO:0006334">
    <property type="term" value="P:nucleosome assembly"/>
    <property type="evidence" value="ECO:0007669"/>
    <property type="project" value="TreeGrafter"/>
</dbReference>
<keyword evidence="4" id="KW-0677">Repeat</keyword>
<keyword evidence="6" id="KW-0156">Chromatin regulator</keyword>
<protein>
    <submittedName>
        <fullName evidence="12">Chromatin assembly factor 1 subunit FAS2</fullName>
    </submittedName>
</protein>
<dbReference type="GO" id="GO:0006335">
    <property type="term" value="P:DNA replication-dependent chromatin assembly"/>
    <property type="evidence" value="ECO:0007669"/>
    <property type="project" value="InterPro"/>
</dbReference>
<feature type="region of interest" description="Disordered" evidence="10">
    <location>
        <begin position="236"/>
        <end position="262"/>
    </location>
</feature>
<name>A0A2R5GL46_9STRA</name>
<dbReference type="SUPFAM" id="SSF50978">
    <property type="entry name" value="WD40 repeat-like"/>
    <property type="match status" value="1"/>
</dbReference>
<dbReference type="PANTHER" id="PTHR15271:SF4">
    <property type="entry name" value="CHROMATIN ASSEMBLY FACTOR 1 SUBUNIT B"/>
    <property type="match status" value="1"/>
</dbReference>
<dbReference type="InterPro" id="IPR055410">
    <property type="entry name" value="Beta-prop_CAF1B_HIR1"/>
</dbReference>
<dbReference type="InterPro" id="IPR015943">
    <property type="entry name" value="WD40/YVTN_repeat-like_dom_sf"/>
</dbReference>
<evidence type="ECO:0000313" key="13">
    <source>
        <dbReference type="Proteomes" id="UP000241890"/>
    </source>
</evidence>
<feature type="repeat" description="WD" evidence="9">
    <location>
        <begin position="14"/>
        <end position="55"/>
    </location>
</feature>
<feature type="region of interest" description="Disordered" evidence="10">
    <location>
        <begin position="526"/>
        <end position="710"/>
    </location>
</feature>
<proteinExistence type="inferred from homology"/>
<dbReference type="PROSITE" id="PS50082">
    <property type="entry name" value="WD_REPEATS_2"/>
    <property type="match status" value="4"/>
</dbReference>
<dbReference type="EMBL" id="BEYU01000102">
    <property type="protein sequence ID" value="GBG31626.1"/>
    <property type="molecule type" value="Genomic_DNA"/>
</dbReference>
<comment type="subcellular location">
    <subcellularLocation>
        <location evidence="1">Nucleus</location>
    </subcellularLocation>
</comment>
<evidence type="ECO:0000256" key="2">
    <source>
        <dbReference type="ARBA" id="ARBA00007306"/>
    </source>
</evidence>
<feature type="region of interest" description="Disordered" evidence="10">
    <location>
        <begin position="284"/>
        <end position="316"/>
    </location>
</feature>
<evidence type="ECO:0000256" key="9">
    <source>
        <dbReference type="PROSITE-ProRule" id="PRU00221"/>
    </source>
</evidence>
<dbReference type="InterPro" id="IPR001680">
    <property type="entry name" value="WD40_rpt"/>
</dbReference>
<feature type="domain" description="CAF1B/HIR1 beta-propeller" evidence="11">
    <location>
        <begin position="308"/>
        <end position="467"/>
    </location>
</feature>
<feature type="repeat" description="WD" evidence="9">
    <location>
        <begin position="63"/>
        <end position="91"/>
    </location>
</feature>
<evidence type="ECO:0000256" key="8">
    <source>
        <dbReference type="ARBA" id="ARBA00023242"/>
    </source>
</evidence>
<gene>
    <name evidence="12" type="ORF">FCC1311_078512</name>
</gene>
<evidence type="ECO:0000256" key="6">
    <source>
        <dbReference type="ARBA" id="ARBA00022853"/>
    </source>
</evidence>
<dbReference type="PANTHER" id="PTHR15271">
    <property type="entry name" value="CHROMATIN ASSEMBLY FACTOR 1 SUBUNIT B"/>
    <property type="match status" value="1"/>
</dbReference>
<dbReference type="GO" id="GO:0006281">
    <property type="term" value="P:DNA repair"/>
    <property type="evidence" value="ECO:0007669"/>
    <property type="project" value="UniProtKB-KW"/>
</dbReference>
<dbReference type="Gene3D" id="2.130.10.10">
    <property type="entry name" value="YVTN repeat-like/Quinoprotein amine dehydrogenase"/>
    <property type="match status" value="3"/>
</dbReference>
<keyword evidence="7" id="KW-0234">DNA repair</keyword>
<organism evidence="12 13">
    <name type="scientific">Hondaea fermentalgiana</name>
    <dbReference type="NCBI Taxonomy" id="2315210"/>
    <lineage>
        <taxon>Eukaryota</taxon>
        <taxon>Sar</taxon>
        <taxon>Stramenopiles</taxon>
        <taxon>Bigyra</taxon>
        <taxon>Labyrinthulomycetes</taxon>
        <taxon>Thraustochytrida</taxon>
        <taxon>Thraustochytriidae</taxon>
        <taxon>Hondaea</taxon>
    </lineage>
</organism>
<evidence type="ECO:0000259" key="11">
    <source>
        <dbReference type="Pfam" id="PF24105"/>
    </source>
</evidence>
<evidence type="ECO:0000256" key="4">
    <source>
        <dbReference type="ARBA" id="ARBA00022737"/>
    </source>
</evidence>